<accession>A0A9D2LRL9</accession>
<name>A0A9D2LRL9_9FIRM</name>
<gene>
    <name evidence="2" type="ORF">IAA06_01400</name>
</gene>
<reference evidence="2" key="2">
    <citation type="submission" date="2021-04" db="EMBL/GenBank/DDBJ databases">
        <authorList>
            <person name="Gilroy R."/>
        </authorList>
    </citation>
    <scope>NUCLEOTIDE SEQUENCE</scope>
    <source>
        <strain evidence="2">ChiSjej1B19-5720</strain>
    </source>
</reference>
<keyword evidence="1" id="KW-0472">Membrane</keyword>
<keyword evidence="1" id="KW-0812">Transmembrane</keyword>
<dbReference type="EMBL" id="DWYZ01000035">
    <property type="protein sequence ID" value="HJB27438.1"/>
    <property type="molecule type" value="Genomic_DNA"/>
</dbReference>
<evidence type="ECO:0008006" key="4">
    <source>
        <dbReference type="Google" id="ProtNLM"/>
    </source>
</evidence>
<evidence type="ECO:0000313" key="3">
    <source>
        <dbReference type="Proteomes" id="UP000823842"/>
    </source>
</evidence>
<sequence length="68" mass="7757">MKSKMDELLWKAYFGVQNFIKDEEGDSNMVAVIVLIVIVLAVAAVFRENLEDAVELVMDKFTSFVEQE</sequence>
<dbReference type="Proteomes" id="UP000823842">
    <property type="component" value="Unassembled WGS sequence"/>
</dbReference>
<keyword evidence="1" id="KW-1133">Transmembrane helix</keyword>
<organism evidence="2 3">
    <name type="scientific">Candidatus Blautia faecavium</name>
    <dbReference type="NCBI Taxonomy" id="2838487"/>
    <lineage>
        <taxon>Bacteria</taxon>
        <taxon>Bacillati</taxon>
        <taxon>Bacillota</taxon>
        <taxon>Clostridia</taxon>
        <taxon>Lachnospirales</taxon>
        <taxon>Lachnospiraceae</taxon>
        <taxon>Blautia</taxon>
    </lineage>
</organism>
<evidence type="ECO:0000313" key="2">
    <source>
        <dbReference type="EMBL" id="HJB27438.1"/>
    </source>
</evidence>
<protein>
    <recommendedName>
        <fullName evidence="4">Flagellin Flp1-like domain-containing protein</fullName>
    </recommendedName>
</protein>
<dbReference type="AlphaFoldDB" id="A0A9D2LRL9"/>
<evidence type="ECO:0000256" key="1">
    <source>
        <dbReference type="SAM" id="Phobius"/>
    </source>
</evidence>
<comment type="caution">
    <text evidence="2">The sequence shown here is derived from an EMBL/GenBank/DDBJ whole genome shotgun (WGS) entry which is preliminary data.</text>
</comment>
<feature type="transmembrane region" description="Helical" evidence="1">
    <location>
        <begin position="29"/>
        <end position="46"/>
    </location>
</feature>
<reference evidence="2" key="1">
    <citation type="journal article" date="2021" name="PeerJ">
        <title>Extensive microbial diversity within the chicken gut microbiome revealed by metagenomics and culture.</title>
        <authorList>
            <person name="Gilroy R."/>
            <person name="Ravi A."/>
            <person name="Getino M."/>
            <person name="Pursley I."/>
            <person name="Horton D.L."/>
            <person name="Alikhan N.F."/>
            <person name="Baker D."/>
            <person name="Gharbi K."/>
            <person name="Hall N."/>
            <person name="Watson M."/>
            <person name="Adriaenssens E.M."/>
            <person name="Foster-Nyarko E."/>
            <person name="Jarju S."/>
            <person name="Secka A."/>
            <person name="Antonio M."/>
            <person name="Oren A."/>
            <person name="Chaudhuri R.R."/>
            <person name="La Ragione R."/>
            <person name="Hildebrand F."/>
            <person name="Pallen M.J."/>
        </authorList>
    </citation>
    <scope>NUCLEOTIDE SEQUENCE</scope>
    <source>
        <strain evidence="2">ChiSjej1B19-5720</strain>
    </source>
</reference>
<proteinExistence type="predicted"/>